<keyword evidence="7 15" id="KW-0479">Metal-binding</keyword>
<dbReference type="InterPro" id="IPR036412">
    <property type="entry name" value="HAD-like_sf"/>
</dbReference>
<dbReference type="NCBIfam" id="TIGR01512">
    <property type="entry name" value="ATPase-IB2_Cd"/>
    <property type="match status" value="1"/>
</dbReference>
<dbReference type="InterPro" id="IPR001757">
    <property type="entry name" value="P_typ_ATPase"/>
</dbReference>
<dbReference type="EMBL" id="JAPFQA010000020">
    <property type="protein sequence ID" value="MCZ8548042.1"/>
    <property type="molecule type" value="Genomic_DNA"/>
</dbReference>
<feature type="transmembrane region" description="Helical" evidence="15">
    <location>
        <begin position="392"/>
        <end position="420"/>
    </location>
</feature>
<keyword evidence="3" id="KW-0813">Transport</keyword>
<evidence type="ECO:0000256" key="4">
    <source>
        <dbReference type="ARBA" id="ARBA00022475"/>
    </source>
</evidence>
<keyword evidence="13" id="KW-0406">Ion transport</keyword>
<dbReference type="InterPro" id="IPR023214">
    <property type="entry name" value="HAD_sf"/>
</dbReference>
<evidence type="ECO:0000256" key="15">
    <source>
        <dbReference type="RuleBase" id="RU362081"/>
    </source>
</evidence>
<dbReference type="InterPro" id="IPR008250">
    <property type="entry name" value="ATPase_P-typ_transduc_dom_A_sf"/>
</dbReference>
<keyword evidence="14 15" id="KW-0472">Membrane</keyword>
<evidence type="ECO:0000256" key="5">
    <source>
        <dbReference type="ARBA" id="ARBA00022553"/>
    </source>
</evidence>
<dbReference type="Pfam" id="PF00122">
    <property type="entry name" value="E1-E2_ATPase"/>
    <property type="match status" value="1"/>
</dbReference>
<dbReference type="Gene3D" id="3.30.70.100">
    <property type="match status" value="1"/>
</dbReference>
<evidence type="ECO:0000256" key="2">
    <source>
        <dbReference type="ARBA" id="ARBA00006024"/>
    </source>
</evidence>
<dbReference type="PROSITE" id="PS01047">
    <property type="entry name" value="HMA_1"/>
    <property type="match status" value="1"/>
</dbReference>
<dbReference type="Gene3D" id="3.40.1110.10">
    <property type="entry name" value="Calcium-transporting ATPase, cytoplasmic domain N"/>
    <property type="match status" value="1"/>
</dbReference>
<feature type="transmembrane region" description="Helical" evidence="15">
    <location>
        <begin position="211"/>
        <end position="229"/>
    </location>
</feature>
<keyword evidence="4 15" id="KW-1003">Cell membrane</keyword>
<keyword evidence="10" id="KW-0460">Magnesium</keyword>
<dbReference type="RefSeq" id="WP_269908300.1">
    <property type="nucleotide sequence ID" value="NZ_JAPFQA010000020.1"/>
</dbReference>
<dbReference type="InterPro" id="IPR006121">
    <property type="entry name" value="HMA_dom"/>
</dbReference>
<dbReference type="NCBIfam" id="TIGR01525">
    <property type="entry name" value="ATPase-IB_hvy"/>
    <property type="match status" value="1"/>
</dbReference>
<feature type="transmembrane region" description="Helical" evidence="15">
    <location>
        <begin position="121"/>
        <end position="141"/>
    </location>
</feature>
<evidence type="ECO:0000256" key="7">
    <source>
        <dbReference type="ARBA" id="ARBA00022723"/>
    </source>
</evidence>
<organism evidence="17 18">
    <name type="scientific">Mesorhizobium qingshengii</name>
    <dbReference type="NCBI Taxonomy" id="1165689"/>
    <lineage>
        <taxon>Bacteria</taxon>
        <taxon>Pseudomonadati</taxon>
        <taxon>Pseudomonadota</taxon>
        <taxon>Alphaproteobacteria</taxon>
        <taxon>Hyphomicrobiales</taxon>
        <taxon>Phyllobacteriaceae</taxon>
        <taxon>Mesorhizobium</taxon>
    </lineage>
</organism>
<dbReference type="InterPro" id="IPR017969">
    <property type="entry name" value="Heavy-metal-associated_CS"/>
</dbReference>
<sequence>MSCCSPADARLEIETLASVALDEIRLASRDLGDGTRQTDLCVPTMHCGACMAAVEKALSSLDGVISARVNLSMKRAAVRWRTAGDAVPDLIGALERIGYRAHLFAPGADARDVELPRLVRAMAVAGFCSMNIMMLSVSVWFGADGQTRQAFHMVSAALALPAILYSGRIFYLSAWAALRHRRTNMDVPISIGVALAFGLSLYDTAHNAPHAYFDAATTLLFFLLIGRTLDHMMREKARSAVSGLARLSPLGATLIDADGTRRYVPTMAVEPAALLLIAPGDRIPVDGIVVTGNSELDASLVSGESVPVPAAPGTAVQAGLMNLSGPLTVRATARAEDSFLAQMLRMMEAAEGGRARYRRIADRASALYAPAVHTIALLSLLGWLYATGDWHLSISIAISVLIITCPCALGLAVPIVQVVAAGRLFERGIMVKDGSALERLAEADAVLFDKTGTLTLGNLRLTNVDVIPLSALAIGAALAAGSRHPAARAIIAQAAVRSMPTFSFDNLQEIPGLGLEGSAKGSRYRLGRAGWALGRESEDEKGSAMGTVSVLARDGQGLATFLFEDQIRPDAAQTVRDLMRAGIASEILSGDRIAVANAIAKRLGIDRVSAELLPFDKVARVAELARLGRKVMMVGDGLNDAPALVAAHVSMAPATAADVGRNAADFVFLKESLSAVTDALGVSRRAGSLIRQNFALAIAYNAIAVPIAIAGSVTPFFAALAMSLSSILVIANATRLRIADAPAPGPELPSLIRPSVQFGSRP</sequence>
<dbReference type="InterPro" id="IPR059000">
    <property type="entry name" value="ATPase_P-type_domA"/>
</dbReference>
<dbReference type="PROSITE" id="PS00154">
    <property type="entry name" value="ATPASE_E1_E2"/>
    <property type="match status" value="1"/>
</dbReference>
<comment type="subcellular location">
    <subcellularLocation>
        <location evidence="1">Cell membrane</location>
        <topology evidence="1">Multi-pass membrane protein</topology>
    </subcellularLocation>
</comment>
<dbReference type="NCBIfam" id="TIGR01511">
    <property type="entry name" value="ATPase-IB1_Cu"/>
    <property type="match status" value="1"/>
</dbReference>
<dbReference type="PRINTS" id="PR00119">
    <property type="entry name" value="CATATPASE"/>
</dbReference>
<feature type="transmembrane region" description="Helical" evidence="15">
    <location>
        <begin position="187"/>
        <end position="205"/>
    </location>
</feature>
<dbReference type="InterPro" id="IPR027256">
    <property type="entry name" value="P-typ_ATPase_IB"/>
</dbReference>
<evidence type="ECO:0000256" key="3">
    <source>
        <dbReference type="ARBA" id="ARBA00022448"/>
    </source>
</evidence>
<dbReference type="Proteomes" id="UP001152178">
    <property type="component" value="Unassembled WGS sequence"/>
</dbReference>
<dbReference type="SUPFAM" id="SSF81665">
    <property type="entry name" value="Calcium ATPase, transmembrane domain M"/>
    <property type="match status" value="1"/>
</dbReference>
<dbReference type="PRINTS" id="PR00943">
    <property type="entry name" value="CUATPASE"/>
</dbReference>
<dbReference type="PANTHER" id="PTHR43520:SF5">
    <property type="entry name" value="CATION-TRANSPORTING P-TYPE ATPASE-RELATED"/>
    <property type="match status" value="1"/>
</dbReference>
<keyword evidence="8 15" id="KW-0547">Nucleotide-binding</keyword>
<dbReference type="SUPFAM" id="SSF81653">
    <property type="entry name" value="Calcium ATPase, transduction domain A"/>
    <property type="match status" value="1"/>
</dbReference>
<keyword evidence="18" id="KW-1185">Reference proteome</keyword>
<name>A0ABT4R2J0_9HYPH</name>
<evidence type="ECO:0000313" key="18">
    <source>
        <dbReference type="Proteomes" id="UP001152178"/>
    </source>
</evidence>
<comment type="caution">
    <text evidence="17">The sequence shown here is derived from an EMBL/GenBank/DDBJ whole genome shotgun (WGS) entry which is preliminary data.</text>
</comment>
<dbReference type="Pfam" id="PF00702">
    <property type="entry name" value="Hydrolase"/>
    <property type="match status" value="1"/>
</dbReference>
<evidence type="ECO:0000256" key="6">
    <source>
        <dbReference type="ARBA" id="ARBA00022692"/>
    </source>
</evidence>
<feature type="transmembrane region" description="Helical" evidence="15">
    <location>
        <begin position="153"/>
        <end position="175"/>
    </location>
</feature>
<evidence type="ECO:0000313" key="17">
    <source>
        <dbReference type="EMBL" id="MCZ8548042.1"/>
    </source>
</evidence>
<keyword evidence="11" id="KW-1278">Translocase</keyword>
<protein>
    <submittedName>
        <fullName evidence="17">Heavy metal translocating P-type ATPase</fullName>
    </submittedName>
</protein>
<gene>
    <name evidence="17" type="ORF">OOJ09_28025</name>
</gene>
<dbReference type="NCBIfam" id="TIGR01494">
    <property type="entry name" value="ATPase_P-type"/>
    <property type="match status" value="1"/>
</dbReference>
<dbReference type="Pfam" id="PF00403">
    <property type="entry name" value="HMA"/>
    <property type="match status" value="1"/>
</dbReference>
<feature type="domain" description="HMA" evidence="16">
    <location>
        <begin position="36"/>
        <end position="102"/>
    </location>
</feature>
<evidence type="ECO:0000256" key="11">
    <source>
        <dbReference type="ARBA" id="ARBA00022967"/>
    </source>
</evidence>
<reference evidence="17" key="1">
    <citation type="submission" date="2022-11" db="EMBL/GenBank/DDBJ databases">
        <authorList>
            <person name="Coimbra C."/>
        </authorList>
    </citation>
    <scope>NUCLEOTIDE SEQUENCE</scope>
    <source>
        <strain evidence="17">Jales19</strain>
    </source>
</reference>
<keyword evidence="6 15" id="KW-0812">Transmembrane</keyword>
<feature type="transmembrane region" description="Helical" evidence="15">
    <location>
        <begin position="366"/>
        <end position="386"/>
    </location>
</feature>
<dbReference type="Gene3D" id="2.70.150.10">
    <property type="entry name" value="Calcium-transporting ATPase, cytoplasmic transduction domain A"/>
    <property type="match status" value="1"/>
</dbReference>
<dbReference type="SUPFAM" id="SSF56784">
    <property type="entry name" value="HAD-like"/>
    <property type="match status" value="1"/>
</dbReference>
<dbReference type="CDD" id="cd00371">
    <property type="entry name" value="HMA"/>
    <property type="match status" value="1"/>
</dbReference>
<feature type="transmembrane region" description="Helical" evidence="15">
    <location>
        <begin position="693"/>
        <end position="710"/>
    </location>
</feature>
<dbReference type="PANTHER" id="PTHR43520">
    <property type="entry name" value="ATP7, ISOFORM B"/>
    <property type="match status" value="1"/>
</dbReference>
<keyword evidence="5" id="KW-0597">Phosphoprotein</keyword>
<dbReference type="InterPro" id="IPR036163">
    <property type="entry name" value="HMA_dom_sf"/>
</dbReference>
<keyword evidence="9 15" id="KW-0067">ATP-binding</keyword>
<dbReference type="InterPro" id="IPR023298">
    <property type="entry name" value="ATPase_P-typ_TM_dom_sf"/>
</dbReference>
<dbReference type="Gene3D" id="3.40.50.1000">
    <property type="entry name" value="HAD superfamily/HAD-like"/>
    <property type="match status" value="1"/>
</dbReference>
<evidence type="ECO:0000256" key="9">
    <source>
        <dbReference type="ARBA" id="ARBA00022840"/>
    </source>
</evidence>
<evidence type="ECO:0000256" key="12">
    <source>
        <dbReference type="ARBA" id="ARBA00022989"/>
    </source>
</evidence>
<dbReference type="PROSITE" id="PS01229">
    <property type="entry name" value="COF_2"/>
    <property type="match status" value="1"/>
</dbReference>
<evidence type="ECO:0000259" key="16">
    <source>
        <dbReference type="PROSITE" id="PS50846"/>
    </source>
</evidence>
<dbReference type="SUPFAM" id="SSF55008">
    <property type="entry name" value="HMA, heavy metal-associated domain"/>
    <property type="match status" value="1"/>
</dbReference>
<evidence type="ECO:0000256" key="14">
    <source>
        <dbReference type="ARBA" id="ARBA00023136"/>
    </source>
</evidence>
<evidence type="ECO:0000256" key="13">
    <source>
        <dbReference type="ARBA" id="ARBA00023065"/>
    </source>
</evidence>
<dbReference type="PROSITE" id="PS50846">
    <property type="entry name" value="HMA_2"/>
    <property type="match status" value="1"/>
</dbReference>
<accession>A0ABT4R2J0</accession>
<evidence type="ECO:0000256" key="10">
    <source>
        <dbReference type="ARBA" id="ARBA00022842"/>
    </source>
</evidence>
<proteinExistence type="inferred from homology"/>
<keyword evidence="12 15" id="KW-1133">Transmembrane helix</keyword>
<dbReference type="InterPro" id="IPR018303">
    <property type="entry name" value="ATPase_P-typ_P_site"/>
</dbReference>
<evidence type="ECO:0000256" key="1">
    <source>
        <dbReference type="ARBA" id="ARBA00004651"/>
    </source>
</evidence>
<comment type="similarity">
    <text evidence="2 15">Belongs to the cation transport ATPase (P-type) (TC 3.A.3) family. Type IB subfamily.</text>
</comment>
<dbReference type="InterPro" id="IPR023299">
    <property type="entry name" value="ATPase_P-typ_cyto_dom_N"/>
</dbReference>
<evidence type="ECO:0000256" key="8">
    <source>
        <dbReference type="ARBA" id="ARBA00022741"/>
    </source>
</evidence>